<gene>
    <name evidence="1" type="ORF">OBO34_21265</name>
</gene>
<proteinExistence type="predicted"/>
<evidence type="ECO:0000313" key="2">
    <source>
        <dbReference type="Proteomes" id="UP001065549"/>
    </source>
</evidence>
<organism evidence="1 2">
    <name type="scientific">Hominibacterium faecale</name>
    <dbReference type="NCBI Taxonomy" id="2839743"/>
    <lineage>
        <taxon>Bacteria</taxon>
        <taxon>Bacillati</taxon>
        <taxon>Bacillota</taxon>
        <taxon>Clostridia</taxon>
        <taxon>Peptostreptococcales</taxon>
        <taxon>Anaerovoracaceae</taxon>
        <taxon>Hominibacterium</taxon>
    </lineage>
</organism>
<reference evidence="1" key="1">
    <citation type="submission" date="2022-09" db="EMBL/GenBank/DDBJ databases">
        <title>Culturomic study of gut microbiota in children with autism spectrum disorder.</title>
        <authorList>
            <person name="Efimov B.A."/>
            <person name="Chaplin A.V."/>
            <person name="Sokolova S.R."/>
            <person name="Pikina A.P."/>
            <person name="Korzhanova M."/>
            <person name="Belova V."/>
            <person name="Korostin D."/>
        </authorList>
    </citation>
    <scope>NUCLEOTIDE SEQUENCE</scope>
    <source>
        <strain evidence="1">ASD5510</strain>
    </source>
</reference>
<dbReference type="EMBL" id="JAOSHN010000014">
    <property type="protein sequence ID" value="MCU7380847.1"/>
    <property type="molecule type" value="Genomic_DNA"/>
</dbReference>
<protein>
    <submittedName>
        <fullName evidence="1">Uncharacterized protein</fullName>
    </submittedName>
</protein>
<dbReference type="InterPro" id="IPR036309">
    <property type="entry name" value="T4_recomb_endonuclease_dim_sf"/>
</dbReference>
<dbReference type="SUPFAM" id="SSF68918">
    <property type="entry name" value="Recombination endonuclease VII, C-terminal and dimerization domains"/>
    <property type="match status" value="1"/>
</dbReference>
<comment type="caution">
    <text evidence="1">The sequence shown here is derived from an EMBL/GenBank/DDBJ whole genome shotgun (WGS) entry which is preliminary data.</text>
</comment>
<dbReference type="Proteomes" id="UP001065549">
    <property type="component" value="Unassembled WGS sequence"/>
</dbReference>
<evidence type="ECO:0000313" key="1">
    <source>
        <dbReference type="EMBL" id="MCU7380847.1"/>
    </source>
</evidence>
<keyword evidence="2" id="KW-1185">Reference proteome</keyword>
<sequence>MARTVGMTVKKQAVKQTKADIIEELEANGIEYDKQMKLEELKALMEGAQVHIKK</sequence>
<dbReference type="AlphaFoldDB" id="A0A9J6QZF3"/>
<accession>A0A9J6QZF3</accession>
<name>A0A9J6QZF3_9FIRM</name>
<dbReference type="RefSeq" id="WP_269478842.1">
    <property type="nucleotide sequence ID" value="NZ_JAOSHN010000014.1"/>
</dbReference>